<name>A0A6A4DD67_9STRA</name>
<protein>
    <submittedName>
        <fullName evidence="1">Uncharacterized protein</fullName>
    </submittedName>
</protein>
<dbReference type="EMBL" id="QXGE01000774">
    <property type="protein sequence ID" value="KAE9303994.1"/>
    <property type="molecule type" value="Genomic_DNA"/>
</dbReference>
<evidence type="ECO:0000313" key="1">
    <source>
        <dbReference type="EMBL" id="KAE9303994.1"/>
    </source>
</evidence>
<dbReference type="PROSITE" id="PS51257">
    <property type="entry name" value="PROKAR_LIPOPROTEIN"/>
    <property type="match status" value="1"/>
</dbReference>
<accession>A0A6A4DD67</accession>
<dbReference type="AlphaFoldDB" id="A0A6A4DD67"/>
<dbReference type="Proteomes" id="UP000437068">
    <property type="component" value="Unassembled WGS sequence"/>
</dbReference>
<proteinExistence type="predicted"/>
<organism evidence="1 2">
    <name type="scientific">Phytophthora fragariae</name>
    <dbReference type="NCBI Taxonomy" id="53985"/>
    <lineage>
        <taxon>Eukaryota</taxon>
        <taxon>Sar</taxon>
        <taxon>Stramenopiles</taxon>
        <taxon>Oomycota</taxon>
        <taxon>Peronosporomycetes</taxon>
        <taxon>Peronosporales</taxon>
        <taxon>Peronosporaceae</taxon>
        <taxon>Phytophthora</taxon>
    </lineage>
</organism>
<comment type="caution">
    <text evidence="1">The sequence shown here is derived from an EMBL/GenBank/DDBJ whole genome shotgun (WGS) entry which is preliminary data.</text>
</comment>
<gene>
    <name evidence="1" type="ORF">PF001_g13284</name>
</gene>
<reference evidence="1 2" key="1">
    <citation type="submission" date="2018-08" db="EMBL/GenBank/DDBJ databases">
        <title>Genomic investigation of the strawberry pathogen Phytophthora fragariae indicates pathogenicity is determined by transcriptional variation in three key races.</title>
        <authorList>
            <person name="Adams T.M."/>
            <person name="Armitage A.D."/>
            <person name="Sobczyk M.K."/>
            <person name="Bates H.J."/>
            <person name="Dunwell J.M."/>
            <person name="Nellist C.F."/>
            <person name="Harrison R.J."/>
        </authorList>
    </citation>
    <scope>NUCLEOTIDE SEQUENCE [LARGE SCALE GENOMIC DNA]</scope>
    <source>
        <strain evidence="1 2">A4</strain>
    </source>
</reference>
<sequence>MSARAIIVHPTASSIACNVSSTVTTAALLVAARSSPVPTSVVVPRGPSAPP</sequence>
<evidence type="ECO:0000313" key="2">
    <source>
        <dbReference type="Proteomes" id="UP000437068"/>
    </source>
</evidence>